<dbReference type="Proteomes" id="UP000035642">
    <property type="component" value="Unassembled WGS sequence"/>
</dbReference>
<organism evidence="2 3">
    <name type="scientific">Angiostrongylus cantonensis</name>
    <name type="common">Rat lungworm</name>
    <dbReference type="NCBI Taxonomy" id="6313"/>
    <lineage>
        <taxon>Eukaryota</taxon>
        <taxon>Metazoa</taxon>
        <taxon>Ecdysozoa</taxon>
        <taxon>Nematoda</taxon>
        <taxon>Chromadorea</taxon>
        <taxon>Rhabditida</taxon>
        <taxon>Rhabditina</taxon>
        <taxon>Rhabditomorpha</taxon>
        <taxon>Strongyloidea</taxon>
        <taxon>Metastrongylidae</taxon>
        <taxon>Angiostrongylus</taxon>
    </lineage>
</organism>
<evidence type="ECO:0000256" key="1">
    <source>
        <dbReference type="SAM" id="Phobius"/>
    </source>
</evidence>
<dbReference type="AlphaFoldDB" id="A0A158PB72"/>
<evidence type="ECO:0000313" key="3">
    <source>
        <dbReference type="WBParaSite" id="ACAC_0001052701-mRNA-1"/>
    </source>
</evidence>
<keyword evidence="2" id="KW-1185">Reference proteome</keyword>
<sequence length="234" mass="27709">MNPKNYICICMHILYIYIYIYINKTRYRFRWLAHSPPQRAGPSFRFSLSLVIDLWVLSVINAGTRASFFRRSICAIRKSVGRRPRKKDKSGFEIKLFFFDFVASRVEFLFTLEFISPNFVYQVLLFHLPRKNFVYGEVKTDSHILPHYRFQEGFSVRPSRSNEKFDISTCGPLCLYSGFGRAFERINPGEEITITVFGRRGVGKTSLVRRLPLIFDPFPITRSRYPRRRSEMWI</sequence>
<dbReference type="STRING" id="6313.A0A158PB72"/>
<accession>A0A158PB72</accession>
<dbReference type="WBParaSite" id="ACAC_0001052701-mRNA-1">
    <property type="protein sequence ID" value="ACAC_0001052701-mRNA-1"/>
    <property type="gene ID" value="ACAC_0001052701"/>
</dbReference>
<evidence type="ECO:0000313" key="2">
    <source>
        <dbReference type="Proteomes" id="UP000035642"/>
    </source>
</evidence>
<keyword evidence="1" id="KW-1133">Transmembrane helix</keyword>
<reference evidence="3" key="2">
    <citation type="submission" date="2016-04" db="UniProtKB">
        <authorList>
            <consortium name="WormBaseParasite"/>
        </authorList>
    </citation>
    <scope>IDENTIFICATION</scope>
</reference>
<feature type="transmembrane region" description="Helical" evidence="1">
    <location>
        <begin position="6"/>
        <end position="22"/>
    </location>
</feature>
<keyword evidence="1" id="KW-0472">Membrane</keyword>
<reference evidence="2" key="1">
    <citation type="submission" date="2012-09" db="EMBL/GenBank/DDBJ databases">
        <authorList>
            <person name="Martin A.A."/>
        </authorList>
    </citation>
    <scope>NUCLEOTIDE SEQUENCE</scope>
</reference>
<name>A0A158PB72_ANGCA</name>
<protein>
    <submittedName>
        <fullName evidence="3">ATP-binding protein</fullName>
    </submittedName>
</protein>
<keyword evidence="1" id="KW-0812">Transmembrane</keyword>
<proteinExistence type="predicted"/>